<evidence type="ECO:0000256" key="2">
    <source>
        <dbReference type="ARBA" id="ARBA00022553"/>
    </source>
</evidence>
<gene>
    <name evidence="8" type="ordered locus">Cyan7822_0309</name>
</gene>
<dbReference type="STRING" id="497965.Cyan7822_0309"/>
<dbReference type="Proteomes" id="UP000008206">
    <property type="component" value="Chromosome"/>
</dbReference>
<dbReference type="InterPro" id="IPR014031">
    <property type="entry name" value="Ketoacyl_synth_C"/>
</dbReference>
<feature type="domain" description="PKS/mFAS DH" evidence="7">
    <location>
        <begin position="1461"/>
        <end position="1747"/>
    </location>
</feature>
<dbReference type="RefSeq" id="WP_013320465.1">
    <property type="nucleotide sequence ID" value="NC_014501.1"/>
</dbReference>
<dbReference type="InterPro" id="IPR036291">
    <property type="entry name" value="NAD(P)-bd_dom_sf"/>
</dbReference>
<evidence type="ECO:0000256" key="3">
    <source>
        <dbReference type="ARBA" id="ARBA00022679"/>
    </source>
</evidence>
<dbReference type="Pfam" id="PF00698">
    <property type="entry name" value="Acyl_transf_1"/>
    <property type="match status" value="1"/>
</dbReference>
<dbReference type="PANTHER" id="PTHR43775:SF51">
    <property type="entry name" value="INACTIVE PHENOLPHTHIOCEROL SYNTHESIS POLYKETIDE SYNTHASE TYPE I PKS1-RELATED"/>
    <property type="match status" value="1"/>
</dbReference>
<evidence type="ECO:0000256" key="1">
    <source>
        <dbReference type="ARBA" id="ARBA00022450"/>
    </source>
</evidence>
<dbReference type="EMBL" id="CP002198">
    <property type="protein sequence ID" value="ADN12355.1"/>
    <property type="molecule type" value="Genomic_DNA"/>
</dbReference>
<reference evidence="9" key="1">
    <citation type="journal article" date="2011" name="MBio">
        <title>Novel metabolic attributes of the genus Cyanothece, comprising a group of unicellular nitrogen-fixing Cyanobacteria.</title>
        <authorList>
            <person name="Bandyopadhyay A."/>
            <person name="Elvitigala T."/>
            <person name="Welsh E."/>
            <person name="Stockel J."/>
            <person name="Liberton M."/>
            <person name="Min H."/>
            <person name="Sherman L.A."/>
            <person name="Pakrasi H.B."/>
        </authorList>
    </citation>
    <scope>NUCLEOTIDE SEQUENCE [LARGE SCALE GENOMIC DNA]</scope>
    <source>
        <strain evidence="9">PCC 7822</strain>
    </source>
</reference>
<dbReference type="CDD" id="cd08953">
    <property type="entry name" value="KR_2_SDR_x"/>
    <property type="match status" value="1"/>
</dbReference>
<feature type="region of interest" description="N-terminal hotdog fold" evidence="4">
    <location>
        <begin position="1461"/>
        <end position="1588"/>
    </location>
</feature>
<dbReference type="InterPro" id="IPR057326">
    <property type="entry name" value="KR_dom"/>
</dbReference>
<dbReference type="InterPro" id="IPR042104">
    <property type="entry name" value="PKS_dehydratase_sf"/>
</dbReference>
<dbReference type="InterPro" id="IPR036736">
    <property type="entry name" value="ACP-like_sf"/>
</dbReference>
<keyword evidence="8" id="KW-0012">Acyltransferase</keyword>
<evidence type="ECO:0000256" key="4">
    <source>
        <dbReference type="PROSITE-ProRule" id="PRU01363"/>
    </source>
</evidence>
<dbReference type="SUPFAM" id="SSF53901">
    <property type="entry name" value="Thiolase-like"/>
    <property type="match status" value="1"/>
</dbReference>
<dbReference type="InterPro" id="IPR016039">
    <property type="entry name" value="Thiolase-like"/>
</dbReference>
<dbReference type="eggNOG" id="COG0764">
    <property type="taxonomic scope" value="Bacteria"/>
</dbReference>
<dbReference type="Gene3D" id="3.40.50.720">
    <property type="entry name" value="NAD(P)-binding Rossmann-like Domain"/>
    <property type="match status" value="1"/>
</dbReference>
<dbReference type="InterPro" id="IPR014043">
    <property type="entry name" value="Acyl_transferase_dom"/>
</dbReference>
<dbReference type="EC" id="2.3.1.94" evidence="8"/>
<sequence length="1965" mass="213547">MMLVNTSQASTVIAIVGMACLYPDARSPQELWENVLSQRRAFRQIPKIRLSLEDYFNSDRSSADTIYSSQAAVLEGYEFDRLKFKVVGETFRAADLVHWLALDIADRALADAGFVEGKNLPKETTGVLLGNTLTGEFSRANTLRLRWPYVRRVVEAQLLKQGLSAQERQDFLRDLEIKYKEPFSEIGAESLAGNLSNTIAGRICNYFDLKGGGYVLDGACSSSLLAVANACSALSVGDLDVALAGGVDLSLDPFELVGFAKAGALAQQEMRVYDAKSEGFIPGEGCGFMVLMRYEDALAQNCRIYSLIRGWGISSDGHGGITRPEVDGQLLALQRAYHKAGFGADTVAYFEGHGTGTAVGDATELQVLSQIRKRNAVLPAVVGSIKANIGHTKAAAGIAGLIKATLALHSQMIPPTSGSQIPHPLLTENPAVKTLQEGQLWPSSQPLRAGVSAMGFGGINTHIVLEGLASVPRTRVTPRESQLIAAPQDAELLLLSAQTLEQLQEQVRHLLTIAPQLSHAEVGDLAAQLAKTLDPSLPLRAAMIASNPQELTDHLEKISSLEQLPPLSRGVGGINLCPDLRVNCCDVFLGTAHKTPRVGFLFPGQAAPVYLNGGAWERRFPWLKEIYTQANLPREKDLKSTVIAQPAIITSAVVGLQVLEHLGITASIAVGHSLGELSALHWAGALNATSVINLARVRGQAMAENPTGMMASIAAPEQAVRQLLNGRVVVIASLNSPSQTVISGEVLGVNDVLEKAKVKGIKTVKLPVSHAFHSPLVSGAIQPLKEYLATIEISPLQKPVISTVTASFLSTHQDLRSLLVEQITAPVRFIDAATLAAKEVDLFIEVGSGEILSGLIGDFLSVPVMALDAGAKSLKGLLKAVAAAFVMGIPINHRALFEDRFTRPFNLHWQPKFLLNPCELAPSLSEKTVVSPNPSPEQTEKQKISATVSPLECIRQLVADKTELPLEAIRDDHRLLSDLHLNSITVGQLVAQAARHLGLSPPVSPTDYADATLAEIAQALENLASIGDVSKVEEIPTGVEAWIRIFSVEWVDTPLNHQLKDHSLSSNWQIIAPTDDPLIASLQQAFNLCEGSGVVVCLGPKRNFSDMDLLLEGCKKLLHSSNLEGKLVLVQHGGGAASFAKTFFLENPQITTCVVDVPVEVDPRQAAQWITSEAALGRGYCEAYYDPQGNRRSPVLRLLSLEDHPETISLDCKDVLLVTGGGKGIAAECALSLASDRGVRLALLGRSQPDTDPELEQNLSRIKALGIPVMYLSVDVTDPQGIKAAVSQIESQLGTITALIHAAGVNHPKLIKHLDKNDVLCTVAPKVVGLQNLLAAINADHLKVLITFGSIIARTGLPGEADYALANEWLGRDLEEFQHHYPHCRCLNLDWSVWSGVGMGQRLGRIESLIQQGITPIPPDTGISILRRLLNHRLPTPSVVVTGRFGTPPTLKIEQPPLPLLRFLEQPKVYYPGIELIVDVELSPQTDPYLNDHIYQGERIFPGVMGLEAMAQVATALISSWPGDSGDQITFEKVRFNRPIICEDQPLKIRIAAQRTENGQIEMALRSEQTQFSIDHFRAIYHVSSHHVRQKPTNHLSATECRQNSTPLNPQQHLYGQILFHQGRFQRLQQYQHLRATECIATLSRHQESWFSRYLPQDLILGDPGAKDAVIHALQACVPHATLLPVGIEKLIIYAFPSVETLIVAAQERQRIGDRFIYDLDVLTPDGMVLEHWEGLTLEIVQHRDSQIAWVANLLSPYLERKIKEVLPSADLRILVDQDETVDRRIRSDRSLQALTSKGVIITRRPDGKPEVNQKTSVSVAHAGNLTLAVAGSGAVACDVETVISRTTETWSDLLGTSKFALASALAASTGESLDVAALRVWAAYECLKKAGAMLNAPLMLSQTRADGVWLESGEMMIATFVISVQQQENPCIFAILVNHQDRKNEAFNQLEPAFSTPIELSLNF</sequence>
<evidence type="ECO:0000259" key="6">
    <source>
        <dbReference type="PROSITE" id="PS52004"/>
    </source>
</evidence>
<feature type="active site" description="Proton donor; for dehydratase activity" evidence="4">
    <location>
        <position position="1668"/>
    </location>
</feature>
<dbReference type="InterPro" id="IPR001227">
    <property type="entry name" value="Ac_transferase_dom_sf"/>
</dbReference>
<dbReference type="Gene3D" id="3.10.129.110">
    <property type="entry name" value="Polyketide synthase dehydratase"/>
    <property type="match status" value="1"/>
</dbReference>
<dbReference type="SUPFAM" id="SSF47336">
    <property type="entry name" value="ACP-like"/>
    <property type="match status" value="1"/>
</dbReference>
<dbReference type="Pfam" id="PF02801">
    <property type="entry name" value="Ketoacyl-synt_C"/>
    <property type="match status" value="1"/>
</dbReference>
<keyword evidence="3 8" id="KW-0808">Transferase</keyword>
<dbReference type="eggNOG" id="COG3321">
    <property type="taxonomic scope" value="Bacteria"/>
</dbReference>
<dbReference type="eggNOG" id="COG4221">
    <property type="taxonomic scope" value="Bacteria"/>
</dbReference>
<feature type="domain" description="Carrier" evidence="5">
    <location>
        <begin position="948"/>
        <end position="1024"/>
    </location>
</feature>
<accession>E0U576</accession>
<dbReference type="InterPro" id="IPR009081">
    <property type="entry name" value="PP-bd_ACP"/>
</dbReference>
<dbReference type="SMART" id="SM00827">
    <property type="entry name" value="PKS_AT"/>
    <property type="match status" value="1"/>
</dbReference>
<dbReference type="GO" id="GO:0006633">
    <property type="term" value="P:fatty acid biosynthetic process"/>
    <property type="evidence" value="ECO:0007669"/>
    <property type="project" value="TreeGrafter"/>
</dbReference>
<dbReference type="InterPro" id="IPR020841">
    <property type="entry name" value="PKS_Beta-ketoAc_synthase_dom"/>
</dbReference>
<dbReference type="Pfam" id="PF21089">
    <property type="entry name" value="PKS_DH_N"/>
    <property type="match status" value="1"/>
</dbReference>
<dbReference type="SUPFAM" id="SSF52151">
    <property type="entry name" value="FabD/lysophospholipase-like"/>
    <property type="match status" value="1"/>
</dbReference>
<dbReference type="SMART" id="SM00825">
    <property type="entry name" value="PKS_KS"/>
    <property type="match status" value="1"/>
</dbReference>
<dbReference type="InterPro" id="IPR016036">
    <property type="entry name" value="Malonyl_transacylase_ACP-bd"/>
</dbReference>
<dbReference type="InterPro" id="IPR014030">
    <property type="entry name" value="Ketoacyl_synth_N"/>
</dbReference>
<dbReference type="InterPro" id="IPR050091">
    <property type="entry name" value="PKS_NRPS_Biosynth_Enz"/>
</dbReference>
<dbReference type="SUPFAM" id="SSF54637">
    <property type="entry name" value="Thioesterase/thiol ester dehydrase-isomerase"/>
    <property type="match status" value="1"/>
</dbReference>
<dbReference type="Gene3D" id="3.40.47.10">
    <property type="match status" value="1"/>
</dbReference>
<dbReference type="PROSITE" id="PS50075">
    <property type="entry name" value="CARRIER"/>
    <property type="match status" value="1"/>
</dbReference>
<dbReference type="GO" id="GO:0004312">
    <property type="term" value="F:fatty acid synthase activity"/>
    <property type="evidence" value="ECO:0007669"/>
    <property type="project" value="TreeGrafter"/>
</dbReference>
<dbReference type="InterPro" id="IPR016035">
    <property type="entry name" value="Acyl_Trfase/lysoPLipase"/>
</dbReference>
<dbReference type="HOGENOM" id="CLU_000022_30_2_3"/>
<dbReference type="SMART" id="SM00822">
    <property type="entry name" value="PKS_KR"/>
    <property type="match status" value="1"/>
</dbReference>
<dbReference type="Pfam" id="PF00550">
    <property type="entry name" value="PP-binding"/>
    <property type="match status" value="1"/>
</dbReference>
<dbReference type="Pfam" id="PF08659">
    <property type="entry name" value="KR"/>
    <property type="match status" value="1"/>
</dbReference>
<dbReference type="Gene3D" id="1.10.1200.10">
    <property type="entry name" value="ACP-like"/>
    <property type="match status" value="1"/>
</dbReference>
<evidence type="ECO:0000313" key="8">
    <source>
        <dbReference type="EMBL" id="ADN12355.1"/>
    </source>
</evidence>
<dbReference type="Pfam" id="PF00109">
    <property type="entry name" value="ketoacyl-synt"/>
    <property type="match status" value="1"/>
</dbReference>
<feature type="region of interest" description="C-terminal hotdog fold" evidence="4">
    <location>
        <begin position="1602"/>
        <end position="1747"/>
    </location>
</feature>
<dbReference type="Gene3D" id="3.40.366.10">
    <property type="entry name" value="Malonyl-Coenzyme A Acyl Carrier Protein, domain 2"/>
    <property type="match status" value="1"/>
</dbReference>
<dbReference type="InterPro" id="IPR029069">
    <property type="entry name" value="HotDog_dom_sf"/>
</dbReference>
<organism evidence="8 9">
    <name type="scientific">Gloeothece verrucosa (strain PCC 7822)</name>
    <name type="common">Cyanothece sp. (strain PCC 7822)</name>
    <dbReference type="NCBI Taxonomy" id="497965"/>
    <lineage>
        <taxon>Bacteria</taxon>
        <taxon>Bacillati</taxon>
        <taxon>Cyanobacteriota</taxon>
        <taxon>Cyanophyceae</taxon>
        <taxon>Oscillatoriophycideae</taxon>
        <taxon>Chroococcales</taxon>
        <taxon>Aphanothecaceae</taxon>
        <taxon>Gloeothece</taxon>
        <taxon>Gloeothece verrucosa</taxon>
    </lineage>
</organism>
<protein>
    <submittedName>
        <fullName evidence="8">6-deoxyerythronolide-B synthase</fullName>
        <ecNumber evidence="8">2.3.1.94</ecNumber>
    </submittedName>
</protein>
<dbReference type="PROSITE" id="PS52004">
    <property type="entry name" value="KS3_2"/>
    <property type="match status" value="1"/>
</dbReference>
<feature type="active site" description="Proton acceptor; for dehydratase activity" evidence="4">
    <location>
        <position position="1493"/>
    </location>
</feature>
<dbReference type="InterPro" id="IPR049552">
    <property type="entry name" value="PKS_DH_N"/>
</dbReference>
<dbReference type="KEGG" id="cyj:Cyan7822_0309"/>
<evidence type="ECO:0000259" key="5">
    <source>
        <dbReference type="PROSITE" id="PS50075"/>
    </source>
</evidence>
<dbReference type="SUPFAM" id="SSF51735">
    <property type="entry name" value="NAD(P)-binding Rossmann-fold domains"/>
    <property type="match status" value="1"/>
</dbReference>
<dbReference type="GO" id="GO:0047879">
    <property type="term" value="F:erythronolide synthase activity"/>
    <property type="evidence" value="ECO:0007669"/>
    <property type="project" value="UniProtKB-EC"/>
</dbReference>
<keyword evidence="9" id="KW-1185">Reference proteome</keyword>
<feature type="domain" description="Ketosynthase family 3 (KS3)" evidence="6">
    <location>
        <begin position="10"/>
        <end position="467"/>
    </location>
</feature>
<dbReference type="PROSITE" id="PS52019">
    <property type="entry name" value="PKS_MFAS_DH"/>
    <property type="match status" value="1"/>
</dbReference>
<dbReference type="Pfam" id="PF14765">
    <property type="entry name" value="PS-DH"/>
    <property type="match status" value="1"/>
</dbReference>
<dbReference type="InterPro" id="IPR013968">
    <property type="entry name" value="PKS_KR"/>
</dbReference>
<evidence type="ECO:0000259" key="7">
    <source>
        <dbReference type="PROSITE" id="PS52019"/>
    </source>
</evidence>
<dbReference type="CDD" id="cd00833">
    <property type="entry name" value="PKS"/>
    <property type="match status" value="1"/>
</dbReference>
<dbReference type="PANTHER" id="PTHR43775">
    <property type="entry name" value="FATTY ACID SYNTHASE"/>
    <property type="match status" value="1"/>
</dbReference>
<proteinExistence type="predicted"/>
<dbReference type="InterPro" id="IPR049551">
    <property type="entry name" value="PKS_DH_C"/>
</dbReference>
<evidence type="ECO:0000313" key="9">
    <source>
        <dbReference type="Proteomes" id="UP000008206"/>
    </source>
</evidence>
<dbReference type="InterPro" id="IPR049900">
    <property type="entry name" value="PKS_mFAS_DH"/>
</dbReference>
<keyword evidence="1" id="KW-0596">Phosphopantetheine</keyword>
<name>E0U576_GLOV7</name>
<keyword evidence="2" id="KW-0597">Phosphoprotein</keyword>
<dbReference type="SUPFAM" id="SSF55048">
    <property type="entry name" value="Probable ACP-binding domain of malonyl-CoA ACP transacylase"/>
    <property type="match status" value="1"/>
</dbReference>